<comment type="caution">
    <text evidence="10">Lacks conserved residue(s) required for the propagation of feature annotation.</text>
</comment>
<dbReference type="SUPFAM" id="SSF56968">
    <property type="entry name" value="Lipovitellin-phosvitin complex, beta-sheet shell regions"/>
    <property type="match status" value="2"/>
</dbReference>
<keyword evidence="2" id="KW-0813">Transport</keyword>
<dbReference type="GO" id="GO:0045735">
    <property type="term" value="F:nutrient reservoir activity"/>
    <property type="evidence" value="ECO:0007669"/>
    <property type="project" value="UniProtKB-KW"/>
</dbReference>
<dbReference type="SMART" id="SM01169">
    <property type="entry name" value="DUF1943"/>
    <property type="match status" value="1"/>
</dbReference>
<reference evidence="14 15" key="1">
    <citation type="submission" date="2020-04" db="EMBL/GenBank/DDBJ databases">
        <authorList>
            <person name="Wallbank WR R."/>
            <person name="Pardo Diaz C."/>
            <person name="Kozak K."/>
            <person name="Martin S."/>
            <person name="Jiggins C."/>
            <person name="Moest M."/>
            <person name="Warren A I."/>
            <person name="Byers J.R.P. K."/>
            <person name="Montejo-Kovacevich G."/>
            <person name="Yen C E."/>
        </authorList>
    </citation>
    <scope>NUCLEOTIDE SEQUENCE [LARGE SCALE GENOMIC DNA]</scope>
</reference>
<proteinExistence type="predicted"/>
<feature type="domain" description="Vitellogenin" evidence="12">
    <location>
        <begin position="40"/>
        <end position="684"/>
    </location>
</feature>
<dbReference type="InterPro" id="IPR015819">
    <property type="entry name" value="Lipid_transp_b-sht_shell"/>
</dbReference>
<comment type="caution">
    <text evidence="14">The sequence shown here is derived from an EMBL/GenBank/DDBJ whole genome shotgun (WGS) entry which is preliminary data.</text>
</comment>
<evidence type="ECO:0000259" key="13">
    <source>
        <dbReference type="PROSITE" id="PS51233"/>
    </source>
</evidence>
<dbReference type="OrthoDB" id="6484170at2759"/>
<evidence type="ECO:0000313" key="14">
    <source>
        <dbReference type="EMBL" id="CAB3220884.1"/>
    </source>
</evidence>
<keyword evidence="7" id="KW-0446">Lipid-binding</keyword>
<dbReference type="Gene3D" id="2.30.230.10">
    <property type="entry name" value="Lipovitellin, beta-sheet shell regions, chain A"/>
    <property type="match status" value="1"/>
</dbReference>
<dbReference type="Pfam" id="PF01347">
    <property type="entry name" value="Vitellogenin_N"/>
    <property type="match status" value="1"/>
</dbReference>
<evidence type="ECO:0000256" key="11">
    <source>
        <dbReference type="SAM" id="SignalP"/>
    </source>
</evidence>
<dbReference type="GO" id="GO:0005576">
    <property type="term" value="C:extracellular region"/>
    <property type="evidence" value="ECO:0007669"/>
    <property type="project" value="UniProtKB-SubCell"/>
</dbReference>
<dbReference type="FunFam" id="2.20.50.20:FF:000007">
    <property type="entry name" value="von Willebrand factor type D domaincontaining protein"/>
    <property type="match status" value="1"/>
</dbReference>
<dbReference type="PROSITE" id="PS51211">
    <property type="entry name" value="VITELLOGENIN"/>
    <property type="match status" value="1"/>
</dbReference>
<gene>
    <name evidence="14" type="ORF">APLA_LOCUS415</name>
</gene>
<dbReference type="InterPro" id="IPR001747">
    <property type="entry name" value="Vitellogenin_N"/>
</dbReference>
<feature type="signal peptide" evidence="11">
    <location>
        <begin position="1"/>
        <end position="16"/>
    </location>
</feature>
<dbReference type="SMART" id="SM00638">
    <property type="entry name" value="LPD_N"/>
    <property type="match status" value="1"/>
</dbReference>
<keyword evidence="6" id="KW-0445">Lipid transport</keyword>
<dbReference type="InterPro" id="IPR009454">
    <property type="entry name" value="Lipid_transpt_open_b-sht"/>
</dbReference>
<dbReference type="PANTHER" id="PTHR23345:SF15">
    <property type="entry name" value="VITELLOGENIN 1-RELATED"/>
    <property type="match status" value="1"/>
</dbReference>
<dbReference type="EMBL" id="CADEBC010000059">
    <property type="protein sequence ID" value="CAB3220884.1"/>
    <property type="molecule type" value="Genomic_DNA"/>
</dbReference>
<evidence type="ECO:0000256" key="6">
    <source>
        <dbReference type="ARBA" id="ARBA00023055"/>
    </source>
</evidence>
<name>A0A8S0YR45_ARCPL</name>
<evidence type="ECO:0000256" key="3">
    <source>
        <dbReference type="ARBA" id="ARBA00022525"/>
    </source>
</evidence>
<organism evidence="14 15">
    <name type="scientific">Arctia plantaginis</name>
    <name type="common">Wood tiger moth</name>
    <name type="synonym">Phalaena plantaginis</name>
    <dbReference type="NCBI Taxonomy" id="874455"/>
    <lineage>
        <taxon>Eukaryota</taxon>
        <taxon>Metazoa</taxon>
        <taxon>Ecdysozoa</taxon>
        <taxon>Arthropoda</taxon>
        <taxon>Hexapoda</taxon>
        <taxon>Insecta</taxon>
        <taxon>Pterygota</taxon>
        <taxon>Neoptera</taxon>
        <taxon>Endopterygota</taxon>
        <taxon>Lepidoptera</taxon>
        <taxon>Glossata</taxon>
        <taxon>Ditrysia</taxon>
        <taxon>Noctuoidea</taxon>
        <taxon>Erebidae</taxon>
        <taxon>Arctiinae</taxon>
        <taxon>Arctia</taxon>
    </lineage>
</organism>
<feature type="domain" description="VWFD" evidence="13">
    <location>
        <begin position="3608"/>
        <end position="3775"/>
    </location>
</feature>
<dbReference type="InterPro" id="IPR001846">
    <property type="entry name" value="VWF_type-D"/>
</dbReference>
<dbReference type="InterPro" id="IPR015816">
    <property type="entry name" value="Vitellinogen_b-sht_N"/>
</dbReference>
<dbReference type="InterPro" id="IPR015255">
    <property type="entry name" value="Vitellinogen_open_b-sht"/>
</dbReference>
<dbReference type="InterPro" id="IPR050733">
    <property type="entry name" value="Vitellogenin/Apolipophorin"/>
</dbReference>
<evidence type="ECO:0000259" key="12">
    <source>
        <dbReference type="PROSITE" id="PS51211"/>
    </source>
</evidence>
<evidence type="ECO:0000256" key="2">
    <source>
        <dbReference type="ARBA" id="ARBA00022448"/>
    </source>
</evidence>
<dbReference type="Gene3D" id="2.20.80.10">
    <property type="entry name" value="Lipovitellin-phosvitin complex, chain A, domain 4"/>
    <property type="match status" value="1"/>
</dbReference>
<evidence type="ECO:0000256" key="5">
    <source>
        <dbReference type="ARBA" id="ARBA00022761"/>
    </source>
</evidence>
<comment type="subcellular location">
    <subcellularLocation>
        <location evidence="1">Secreted</location>
    </subcellularLocation>
</comment>
<dbReference type="Pfam" id="PF06448">
    <property type="entry name" value="DUF1081"/>
    <property type="match status" value="1"/>
</dbReference>
<evidence type="ECO:0000256" key="4">
    <source>
        <dbReference type="ARBA" id="ARBA00022729"/>
    </source>
</evidence>
<protein>
    <recommendedName>
        <fullName evidence="16">Vitellogenin domain-containing protein</fullName>
    </recommendedName>
</protein>
<dbReference type="InterPro" id="IPR011030">
    <property type="entry name" value="Lipovitellin_superhlx_dom"/>
</dbReference>
<keyword evidence="5" id="KW-0758">Storage protein</keyword>
<keyword evidence="3" id="KW-0964">Secreted</keyword>
<evidence type="ECO:0000313" key="15">
    <source>
        <dbReference type="Proteomes" id="UP000494106"/>
    </source>
</evidence>
<dbReference type="GO" id="GO:0005319">
    <property type="term" value="F:lipid transporter activity"/>
    <property type="evidence" value="ECO:0007669"/>
    <property type="project" value="InterPro"/>
</dbReference>
<evidence type="ECO:0000256" key="7">
    <source>
        <dbReference type="ARBA" id="ARBA00023121"/>
    </source>
</evidence>
<dbReference type="Proteomes" id="UP000494106">
    <property type="component" value="Unassembled WGS sequence"/>
</dbReference>
<keyword evidence="4 11" id="KW-0732">Signal</keyword>
<evidence type="ECO:0000256" key="9">
    <source>
        <dbReference type="ARBA" id="ARBA00023180"/>
    </source>
</evidence>
<feature type="chain" id="PRO_5035778444" description="Vitellogenin domain-containing protein" evidence="11">
    <location>
        <begin position="17"/>
        <end position="4759"/>
    </location>
</feature>
<dbReference type="Gene3D" id="1.25.10.20">
    <property type="entry name" value="Vitellinogen, superhelical"/>
    <property type="match status" value="1"/>
</dbReference>
<dbReference type="Gene3D" id="2.20.50.20">
    <property type="entry name" value="Lipovitellin. Chain A, domain 3"/>
    <property type="match status" value="1"/>
</dbReference>
<accession>A0A8S0YR45</accession>
<dbReference type="Pfam" id="PF09172">
    <property type="entry name" value="Vit_open_b-sht"/>
    <property type="match status" value="1"/>
</dbReference>
<dbReference type="SUPFAM" id="SSF48431">
    <property type="entry name" value="Lipovitellin-phosvitin complex, superhelical domain"/>
    <property type="match status" value="1"/>
</dbReference>
<dbReference type="SMART" id="SM00216">
    <property type="entry name" value="VWD"/>
    <property type="match status" value="1"/>
</dbReference>
<evidence type="ECO:0000256" key="10">
    <source>
        <dbReference type="PROSITE-ProRule" id="PRU00557"/>
    </source>
</evidence>
<evidence type="ECO:0000256" key="8">
    <source>
        <dbReference type="ARBA" id="ARBA00023157"/>
    </source>
</evidence>
<dbReference type="PANTHER" id="PTHR23345">
    <property type="entry name" value="VITELLOGENIN-RELATED"/>
    <property type="match status" value="1"/>
</dbReference>
<dbReference type="PROSITE" id="PS51233">
    <property type="entry name" value="VWFD"/>
    <property type="match status" value="1"/>
</dbReference>
<evidence type="ECO:0008006" key="16">
    <source>
        <dbReference type="Google" id="ProtNLM"/>
    </source>
</evidence>
<evidence type="ECO:0000256" key="1">
    <source>
        <dbReference type="ARBA" id="ARBA00004613"/>
    </source>
</evidence>
<keyword evidence="9" id="KW-0325">Glycoprotein</keyword>
<dbReference type="GO" id="GO:0008289">
    <property type="term" value="F:lipid binding"/>
    <property type="evidence" value="ECO:0007669"/>
    <property type="project" value="UniProtKB-KW"/>
</dbReference>
<dbReference type="Pfam" id="PF00094">
    <property type="entry name" value="VWD"/>
    <property type="match status" value="1"/>
</dbReference>
<keyword evidence="15" id="KW-1185">Reference proteome</keyword>
<dbReference type="InterPro" id="IPR015817">
    <property type="entry name" value="Vitellinogen_open_b-sht_sub1"/>
</dbReference>
<keyword evidence="8" id="KW-1015">Disulfide bond</keyword>
<sequence>MYLGVIFLCLCIIGSARPSPNSLKDPFICGTPSCAPSEKFKYLLDVIYYYEYKVNVETYFAGSSNNRSTLDIRAVPKIQFISPCEGLLQLTEVTLIDQDESYPVERAEKFIHALSLHELRFAFHDGAISEICPTEQEEDWVLNFKRAVLALFQNTMKRFDIHFKGVENDIHGTCNVEYAVRGQENTSLVIVKKRDLSQCTNRYKYMSILQTVRYDFQSKFQTWPVLKSESKCRITIDHHIYKEVICRERHLFEPFSGKNSGAMTTVVQELVLLRELNKTDIEVVEAQPTAWSVIHRRSNLLHHHVPYVGDNTGGLKPARDVLKLLCMVKDTTTDNQASNVDAKMDSSSTVGLWGRLVRSARPLDYPALSQLLSRAPTICSTASKHILDALPYIASPGSVELIKDKIMKNAVDEETKHEWLISMAMIPRPKKQMLESMLELLRQQRNDKTISFTVSSMVHSYCKHSGKDLRECCEEDTPMAIMEEFQNIVKEIASKGVIKTRPDRNNVTIAIKALGNIGGFKQEFADVLMNIIGDSYMPVPIRLAAVDAFRRTPCTETREYFLETFRADYMNIEVRLASYLQVMKCPDLKTLRTIFHTVRNEAVNQATTFVWSHLKNLGESSLPSRVEIQGLLTGNQIPQLEDTPDFRMFSRNYEQSVFFDQYNAGGNYEANVVFSPDSYIPRSLSVNLTLDMFGESINLFEMKARAEGFERFFESFFGNNGPLNKNKFKEKLNNLRVFRSANEADQLREKVDDLEYKNEALKHRFPMAELGIKVFGNEISYWNAEGDEEILKSLARLNPQLRVLEILSGKEISYNKASLFLDTTFSIPTGCGLPMNMNLMGTSYVNTKMSGTVNDKYTQSGNLDFEGKLRPSVAVNVAATMSVDAGGLSASGIRVNWRLYTATAVEAKLAVRGLALVRLQLSLPIDKQEIFAAKSELIILHGEKEKQQQGLNKNRIEQNTCSWSTFDKAIGIKVCASYQFPNMTNLRNAPYFLMSGPAKYILSLEKADPTANTYAFQYKWDKNETANVVSFSFDTPDSKEKRMINAVLLFSNTTSSALLVLQSEKSILEAKAMYHNTPYDKSLSASLNVDGRKQFDTVMSLVRHDIKYGYVWVPLVDWVVDNETVVALWGTIKVKTKSSVTQGDVEIEFQTKQLASHLTGYYTINGPTHGTKLQFDYQFYKSPKQSIKIEGIYSEKSGGYRHDLYGDLSMEFTAYPGYNFYAVLRNIKTQSHVDIGFNVSASRANKLDPAFIFSFMRADRLSGLKLDTRLTLNRPRLIDMRFHFEGIGPKYTALALLNFNPKSQEIVVSGYLYFPPGTQLYLDAELNMTLPTLHPCVIKTKVHEKQPNEFQMNAFGVWFTGVDFNIDALYQDQSKTNMASHRLKALISSSHFKNIAMDARFTQDNRQITFIGQGEYNEDKYRTLIRYIVLSEQNFTAYVEVDVSGKAYSVNLDADLSNNTNVNMDIHFDQLRDLHFSYQRWVKAQQKRLSAAFNWDMNRDPSQKVSIDIQLDNKGPWHHAGHVSLYYPGRMVTGDGEFLLKDWFCQYHVRMGWSSDANILWKVKMYSEARNETVYALLSSLDTPFEGWKDTGFNVMWRYYDNLQALNGSMKWQEDYLAFNLLADYLFKANEFFGEINAIVNSSIPTLPRAAAIAKHRVVWKKSADTLLSFQYNEDGMLMINSSWTLDRGHTENNITGRVKLITPFQGYKTGFLRTHFILGHKRDIKGITYLDLEEKELTIHVNGHMHRITNCMLIVNVTSPMVEFPHMTARFGFIEADRHLVAMVVTVNSTTGIEVLLNLISLQDFDVFGHVALPIQYLNRAMIIAKRAPEELDFRVGWGNMDFGFTGIWHWRSPTNFVYLYKLYTPLEGFEENGLVLKNVYGNGLDTELSLRLSTHKFGIAILLKDNGKGILDVVKEKLQHNSTDPAEMLMIDNFDTRAKVVLDTLYYPTITFDGRIMKFVGINGEDIFEANATLNLPDKPPIMLTDVFILEEYTVMRNTLNLVTPFQAVKELKSVYTVDIMIGEKINVTCLVLLYNGTYWHEISSKIFYEYECGEDDTYQSYVASVGLATPLGVLPALDARVAARLEDALWKMSADIGMPAFTITALASLELDDPFVETSGSLNLTSSYLEDYFIKMQFKKDFSDVENVVGGGIQIQQGEQNNYLFADVVWRPAPSRHIRFKSSGALAPVLSPSELNLQYNEENSQRTLTVDFNSEDYYYSINADQSRTSLSVALSSPHKGFRAMKIICEIYKDDIRGSFVTDTTEYNINGKVLNRKSLEISLVLVPKGQGDTINIRIKYDETPTVYTMSAHIAGTMNATLHAKAEVEANFTDINIKLDIPHSKYKDIYFKSRVDNYEGLRKVLSVQAATPLERLKYVKGDTDFLFGPKTGYLLCKYELPEMHGQGDLKWSFLLGDLFIKALGHQYVKNTEKSVDLDIYFGNSTTPDQMQTTDAGFKMDLDHVWQIGANASFGYIMSKRINLIINAILPKPNVDVHTLYIAADLGTPTEPLKTMEAQYRTDVTKIVTGIKGNILELPESMDTNSTITWTSNSGYKHIDNIVKYQWDVNGSHHIDYTLSSPMYEDVATFKVKGSYQKDMVHNYHIVKGLMHQPGNSQIGEIDLRYGGVKHTDGHFNFTTPFQKLPWLKSIFDIDNLEENSDNKIELFWPNKTAAVNTTHRYNKQDQGFKQRGQISLSIPLNSQHLVNTEYYYIQADKWSNGNATIDLDKERFVKGSFNQILSKSVRDLDLATTDIEVENVHTPVGVKYIHEYDNTGNTDVKQATVFHLHNATKFNVTGKLDVFTYDIGKDMKLTAIHGNRTWTFDNKYETFDKELKQGSKIKWAEDVWFNYDIHVTNMTTAETESQQLKMNVWYPLRTFNLDAIYNLKDTLLDGKAQLYWNVRDENKTAELRGRWDNPPVAEGNLHNIDLSLTHPSFRKDVTLNGQYLSTPSVMSNISLELQYSDYENEYLKLRSILTDNSNGPVRDYRFALTCKHPSTHLDLEMKSDINIHSRWYYFNNFYRFQKSLFYQKLRHSKLLVDMANSAINWERTNETYFYKVNGTWELIYPEYKLKTFVKRPTGQDTGVATLSMLAKSLVAHYNSSDDISYHMVGQIVDTRYAKFNSWRDFDEITTVDLASYIRLNHSRLLTSSIKWRPEIFSEVKSTAVYTLKALYGQINDTLIIIKEMPMEAHTALKAIWTDAKPRIRDFLDDLNDLHVIKDDLDDFERFLNQSYGNNDFYVKDIVEFTYYVLDEMAIRNHLESLPGIVNDMWGMMGNTSQSIKQSLTYIVDSIKHAYTNFLVSVNKVLEADFMELVSERLETMIMQYDSFIRDLHMKLLEYWEETWVNATNRLSKYWHELLKSIEPLFFKVLHYTESFVFTVWKGVMDFFYNRTQELTDSPYFNYVSTFGHEMDRIYKDLMNNDLITNIKKYSKKLFNVVWSKIEKYIPFKDEFTILYAEFRNAWQDFLKIKQVVYVREKYQEAYVRLKWWYDYFLIGEALETVADILYAKVTDMAKTALQYEELHRTPKTNFIFDPRTGDITLEQKLPMSWHAFNRTPDFTEISEYRAVKNFMDDWLTTNKSIWSFYYDIRPYMDFNNLMPPFAGMAIMTGQGTLATFDKRVFTISEAGTFLLSKDYGHDNFTVLMESNDQGRYNLVVLTRRNLIHIDLYREEVSIGRRVLSLPVLVDGLIIDRQTDILAVQGYNGLDIQCNLMFHTCKLQVSGWYYGILGGLLGTYNNEQYDDLQLPNGTYTESVPVLGHSWNIVPTANSTVIDNKDLKNDTQCDKFFMNKVSPLHPCFSVISATPFFLECVSGGAACALASAYHELCVHLHVPTHMPDHCHQCTTPQGDIIEEGSFHILQYVPNSTDVVFIVEALYCNKNLRKTKNMDMFIEAFDIKLQANGLSDNRYAIVGFGGRGVYRRPRALYVNNRVFTNSIEVSQHFDNFVIDKSDLVRSNRTVRTDMFNALSFATRLPFRAAVPKTFVLMPCSRCDSAFMRLDYSTIFHNLMENSVTLHVLMDDDFTLSKKRAAKYLFGVDSQLAYTNKDYERLVGDSALKKQIKIPKDKLGLCTSLALETNGTIFAGAKLRSDRPTARRFSTVFGARAAASCPRCARAPRCECAAARLACRPCADAQRLVRATPSTLCPRLYSLYTCRVRRAPGLPPLRRRAAPGTCHTLYLVSSSVLTIHMSCSARAWPAAPAPTRSAWYVPHPLPCVLVCTHYTHVVFGARLACRPCADAQRLVRATPSTLCPRLYSLYTCRVRRAPGLPPLRRRAAPGTCHTLYLVSSSVLTIHMSCSARAWPAAPAPTRSAWYVPHPLPCVLICTHYTHVVFGARLACRPCADAQRLVRATPSTLCPRLYSLYTCRVRRAPGLPPLRRRAAPGTCHTLYLVSSSVLTIHMSCSARAWPAAPAPTRSAWYVPHPLPCVLVCTHYTHVVFGARLACRPCADAQRLVRATPSTLCPRLYSLYTCRVRRAPGLPPLRRRAAPGTCHTLYLVSSSVLTIHMSCSARAWPAAPAPTRSAWYVPHPLPCVLVCTHYTHVVFGARLACRPCADAQRLVRATPSTLCPRLYSLYTCRVRRAPGLPPLRRRAAPGTCHTLYLVSSPVLTIHMSCSARAWPAAPAPTRSAWYVPHPLPCVLVCTHYTHVVFGARLACRPCADAQRLVRATPSTLCPRLYSLYTCRVRRAPGLPPLRRRAAPGTCHTLYLVSSPVLTILMSRKPLLQLESSFFNTEDIDELIDMAMDPPALPDFR</sequence>